<dbReference type="KEGG" id="dqu:106744984"/>
<keyword evidence="2" id="KW-0732">Signal</keyword>
<feature type="chain" id="PRO_5028354961" evidence="2">
    <location>
        <begin position="17"/>
        <end position="247"/>
    </location>
</feature>
<protein>
    <submittedName>
        <fullName evidence="4">Uncharacterized protein LOC106744984</fullName>
    </submittedName>
</protein>
<sequence>MKFLVFSCALLALAVAQPAKNENWKSAMDEMVDQSRSECAQKNDEVACMKFKVFNLLDQVFSKDNFKVSESVEVTRNSHPVEEVSGRSEISFLDTVQNYLASHDVTFKLPLDSAVKVSSRNIEDDQLTFDVKFGQGRAVDEARKSKLKKVVIPILVFVLLKAMTLIPLAIGVLGLKAWNALQLSFFSFIVSVGMAIFQLCKKIAADSHGAPIAHGPWEYQTQYRSFQDQPSSSQLAHNLAYSAHAQS</sequence>
<dbReference type="Pfam" id="PF07898">
    <property type="entry name" value="DUF1676"/>
    <property type="match status" value="1"/>
</dbReference>
<keyword evidence="1" id="KW-0812">Transmembrane</keyword>
<organism evidence="3 4">
    <name type="scientific">Dinoponera quadriceps</name>
    <name type="common">South American ant</name>
    <dbReference type="NCBI Taxonomy" id="609295"/>
    <lineage>
        <taxon>Eukaryota</taxon>
        <taxon>Metazoa</taxon>
        <taxon>Ecdysozoa</taxon>
        <taxon>Arthropoda</taxon>
        <taxon>Hexapoda</taxon>
        <taxon>Insecta</taxon>
        <taxon>Pterygota</taxon>
        <taxon>Neoptera</taxon>
        <taxon>Endopterygota</taxon>
        <taxon>Hymenoptera</taxon>
        <taxon>Apocrita</taxon>
        <taxon>Aculeata</taxon>
        <taxon>Formicoidea</taxon>
        <taxon>Formicidae</taxon>
        <taxon>Ponerinae</taxon>
        <taxon>Ponerini</taxon>
        <taxon>Dinoponera</taxon>
    </lineage>
</organism>
<feature type="transmembrane region" description="Helical" evidence="1">
    <location>
        <begin position="180"/>
        <end position="199"/>
    </location>
</feature>
<reference evidence="4" key="1">
    <citation type="submission" date="2025-08" db="UniProtKB">
        <authorList>
            <consortium name="RefSeq"/>
        </authorList>
    </citation>
    <scope>IDENTIFICATION</scope>
</reference>
<dbReference type="GeneID" id="106744984"/>
<dbReference type="RefSeq" id="XP_014475662.1">
    <property type="nucleotide sequence ID" value="XM_014620176.1"/>
</dbReference>
<dbReference type="Proteomes" id="UP000515204">
    <property type="component" value="Unplaced"/>
</dbReference>
<gene>
    <name evidence="4" type="primary">LOC106744984</name>
</gene>
<evidence type="ECO:0000313" key="3">
    <source>
        <dbReference type="Proteomes" id="UP000515204"/>
    </source>
</evidence>
<evidence type="ECO:0000313" key="4">
    <source>
        <dbReference type="RefSeq" id="XP_014475662.1"/>
    </source>
</evidence>
<evidence type="ECO:0000256" key="2">
    <source>
        <dbReference type="SAM" id="SignalP"/>
    </source>
</evidence>
<proteinExistence type="predicted"/>
<keyword evidence="1" id="KW-1133">Transmembrane helix</keyword>
<dbReference type="AlphaFoldDB" id="A0A6P3XBL1"/>
<name>A0A6P3XBL1_DINQU</name>
<evidence type="ECO:0000256" key="1">
    <source>
        <dbReference type="SAM" id="Phobius"/>
    </source>
</evidence>
<dbReference type="CTD" id="40776"/>
<feature type="signal peptide" evidence="2">
    <location>
        <begin position="1"/>
        <end position="16"/>
    </location>
</feature>
<dbReference type="PANTHER" id="PTHR21879:SF6">
    <property type="entry name" value="OSIRIS 19, ISOFORM A"/>
    <property type="match status" value="1"/>
</dbReference>
<keyword evidence="1" id="KW-0472">Membrane</keyword>
<dbReference type="InterPro" id="IPR012464">
    <property type="entry name" value="DUF1676"/>
</dbReference>
<dbReference type="GO" id="GO:0016020">
    <property type="term" value="C:membrane"/>
    <property type="evidence" value="ECO:0007669"/>
    <property type="project" value="TreeGrafter"/>
</dbReference>
<keyword evidence="3" id="KW-1185">Reference proteome</keyword>
<feature type="transmembrane region" description="Helical" evidence="1">
    <location>
        <begin position="150"/>
        <end position="173"/>
    </location>
</feature>
<dbReference type="PANTHER" id="PTHR21879">
    <property type="entry name" value="FI03362P-RELATED-RELATED"/>
    <property type="match status" value="1"/>
</dbReference>
<dbReference type="OrthoDB" id="6622845at2759"/>
<accession>A0A6P3XBL1</accession>